<keyword evidence="2 9" id="KW-0812">Transmembrane</keyword>
<evidence type="ECO:0000256" key="1">
    <source>
        <dbReference type="ARBA" id="ARBA00004434"/>
    </source>
</evidence>
<feature type="region of interest" description="Disordered" evidence="8">
    <location>
        <begin position="496"/>
        <end position="536"/>
    </location>
</feature>
<keyword evidence="3" id="KW-0999">Mitochondrion inner membrane</keyword>
<feature type="transmembrane region" description="Helical" evidence="9">
    <location>
        <begin position="159"/>
        <end position="182"/>
    </location>
</feature>
<keyword evidence="6 9" id="KW-0472">Membrane</keyword>
<dbReference type="PROSITE" id="PS51758">
    <property type="entry name" value="LETM1_RBD"/>
    <property type="match status" value="1"/>
</dbReference>
<feature type="compositionally biased region" description="Acidic residues" evidence="8">
    <location>
        <begin position="496"/>
        <end position="506"/>
    </location>
</feature>
<evidence type="ECO:0000256" key="6">
    <source>
        <dbReference type="ARBA" id="ARBA00023136"/>
    </source>
</evidence>
<dbReference type="InterPro" id="IPR044202">
    <property type="entry name" value="LETM1/MDM38-like"/>
</dbReference>
<evidence type="ECO:0000259" key="10">
    <source>
        <dbReference type="PROSITE" id="PS51758"/>
    </source>
</evidence>
<dbReference type="PANTHER" id="PTHR14009">
    <property type="entry name" value="LEUCINE ZIPPER-EF-HAND CONTAINING TRANSMEMBRANE PROTEIN"/>
    <property type="match status" value="1"/>
</dbReference>
<dbReference type="GO" id="GO:0005743">
    <property type="term" value="C:mitochondrial inner membrane"/>
    <property type="evidence" value="ECO:0007669"/>
    <property type="project" value="UniProtKB-SubCell"/>
</dbReference>
<name>A0A2N9G876_FAGSY</name>
<dbReference type="PANTHER" id="PTHR14009:SF1">
    <property type="entry name" value="MITOCHONDRIAL PROTON_CALCIUM EXCHANGER PROTEIN"/>
    <property type="match status" value="1"/>
</dbReference>
<keyword evidence="4 9" id="KW-1133">Transmembrane helix</keyword>
<feature type="domain" description="Letm1 RBD" evidence="10">
    <location>
        <begin position="286"/>
        <end position="477"/>
    </location>
</feature>
<evidence type="ECO:0000256" key="2">
    <source>
        <dbReference type="ARBA" id="ARBA00022692"/>
    </source>
</evidence>
<evidence type="ECO:0000256" key="8">
    <source>
        <dbReference type="SAM" id="MobiDB-lite"/>
    </source>
</evidence>
<feature type="compositionally biased region" description="Basic and acidic residues" evidence="8">
    <location>
        <begin position="29"/>
        <end position="41"/>
    </location>
</feature>
<dbReference type="AlphaFoldDB" id="A0A2N9G876"/>
<comment type="subcellular location">
    <subcellularLocation>
        <location evidence="1">Mitochondrion inner membrane</location>
        <topology evidence="1">Single-pass membrane protein</topology>
    </subcellularLocation>
</comment>
<organism evidence="11">
    <name type="scientific">Fagus sylvatica</name>
    <name type="common">Beechnut</name>
    <dbReference type="NCBI Taxonomy" id="28930"/>
    <lineage>
        <taxon>Eukaryota</taxon>
        <taxon>Viridiplantae</taxon>
        <taxon>Streptophyta</taxon>
        <taxon>Embryophyta</taxon>
        <taxon>Tracheophyta</taxon>
        <taxon>Spermatophyta</taxon>
        <taxon>Magnoliopsida</taxon>
        <taxon>eudicotyledons</taxon>
        <taxon>Gunneridae</taxon>
        <taxon>Pentapetalae</taxon>
        <taxon>rosids</taxon>
        <taxon>fabids</taxon>
        <taxon>Fagales</taxon>
        <taxon>Fagaceae</taxon>
        <taxon>Fagus</taxon>
    </lineage>
</organism>
<dbReference type="GO" id="GO:0030003">
    <property type="term" value="P:intracellular monoatomic cation homeostasis"/>
    <property type="evidence" value="ECO:0007669"/>
    <property type="project" value="TreeGrafter"/>
</dbReference>
<evidence type="ECO:0000313" key="11">
    <source>
        <dbReference type="EMBL" id="SPC98857.1"/>
    </source>
</evidence>
<keyword evidence="5 7" id="KW-0496">Mitochondrion</keyword>
<evidence type="ECO:0000256" key="4">
    <source>
        <dbReference type="ARBA" id="ARBA00022989"/>
    </source>
</evidence>
<evidence type="ECO:0000256" key="3">
    <source>
        <dbReference type="ARBA" id="ARBA00022792"/>
    </source>
</evidence>
<gene>
    <name evidence="11" type="ORF">FSB_LOCUS26739</name>
</gene>
<proteinExistence type="predicted"/>
<dbReference type="GO" id="GO:0043022">
    <property type="term" value="F:ribosome binding"/>
    <property type="evidence" value="ECO:0007669"/>
    <property type="project" value="InterPro"/>
</dbReference>
<evidence type="ECO:0000256" key="9">
    <source>
        <dbReference type="SAM" id="Phobius"/>
    </source>
</evidence>
<feature type="region of interest" description="Disordered" evidence="8">
    <location>
        <begin position="12"/>
        <end position="42"/>
    </location>
</feature>
<dbReference type="Pfam" id="PF07766">
    <property type="entry name" value="LETM1_RBD"/>
    <property type="match status" value="2"/>
</dbReference>
<dbReference type="InterPro" id="IPR033122">
    <property type="entry name" value="LETM1-like_RBD"/>
</dbReference>
<accession>A0A2N9G876</accession>
<dbReference type="EMBL" id="OIVN01001909">
    <property type="protein sequence ID" value="SPC98857.1"/>
    <property type="molecule type" value="Genomic_DNA"/>
</dbReference>
<evidence type="ECO:0000256" key="7">
    <source>
        <dbReference type="PROSITE-ProRule" id="PRU01094"/>
    </source>
</evidence>
<sequence length="568" mass="64497">MKEWISQSIRYASTATAGQPDTAGGNDENEQKVAKKVKEASPEECDQAVEGLSNVKAKAKAKQMQESQKSAESIMKRVWAMLLGSWSCFESCCFHEQDWAKKLRHWKGEFLSTLQHYWLGTKLLWADVRISSRLLVKLAKGKSLSRRERQQLTRTTADIFRLVPVAVFLIVPFMEFLLPVFLKLFPNMLPSTFQDKMKEQICLALLSLDLAPFLAPTNGAIPCSHKRHHPLLPNDASLCSHKWCHPLLPQTAPSPAPKCRQPLLPQVVPIWWLCGWVWQWVWWGLFVDAARSNGFDGFADGWMGCGFCGFDGFAKFRRGGRVSNDEILGFAKLFNDELTLDNISRPRLVNMCKYMGISPYGTDAYLRFMLRKRLQEIKNDDKLIQAEGVESLSEAELRQACRDRGVLEFSSVEEMRQQLRDWLDLSLNHSLPSSLLILSRAFSVSGKRPEEVVQEAISSLPDEVVDTVQVTTMPSEDIVSERRRKLEFLEMQEELIKEEEEEEEEEQARMKESASSQKDVALEEMTTATAREAGEQARVKTMEKVEQLCELSRALAVLASASVRIGSN</sequence>
<evidence type="ECO:0000256" key="5">
    <source>
        <dbReference type="ARBA" id="ARBA00023128"/>
    </source>
</evidence>
<reference evidence="11" key="1">
    <citation type="submission" date="2018-02" db="EMBL/GenBank/DDBJ databases">
        <authorList>
            <person name="Cohen D.B."/>
            <person name="Kent A.D."/>
        </authorList>
    </citation>
    <scope>NUCLEOTIDE SEQUENCE</scope>
</reference>
<protein>
    <recommendedName>
        <fullName evidence="10">Letm1 RBD domain-containing protein</fullName>
    </recommendedName>
</protein>